<dbReference type="NCBIfam" id="NF002449">
    <property type="entry name" value="PRK01617.1"/>
    <property type="match status" value="1"/>
</dbReference>
<evidence type="ECO:0000313" key="3">
    <source>
        <dbReference type="Proteomes" id="UP000019276"/>
    </source>
</evidence>
<dbReference type="AlphaFoldDB" id="W7QT92"/>
<dbReference type="Pfam" id="PF17775">
    <property type="entry name" value="YchJ_M-like"/>
    <property type="match status" value="1"/>
</dbReference>
<sequence length="161" mass="18455">MNKIEGKNKCPCGSELSFEQCCQPFISGSKLAQNAEQLMRSRYSAYATQAVDYIYQTQAPATREQNLKQDIQTFAQQSKFVQLTVHEHKILSDQQQQVAFTAIYRVENQFHLLKELSDFVYLQGRWYYQSGLSEFQTLKLGRNDPCPCLSGKKFKKCCGAA</sequence>
<dbReference type="InterPro" id="IPR004027">
    <property type="entry name" value="SEC_C_motif"/>
</dbReference>
<evidence type="ECO:0000259" key="1">
    <source>
        <dbReference type="Pfam" id="PF17775"/>
    </source>
</evidence>
<gene>
    <name evidence="2" type="ORF">DS2_01010</name>
</gene>
<reference evidence="2 3" key="1">
    <citation type="journal article" date="2014" name="Genome Announc.">
        <title>Draft Genome Sequence of the Agar-Degrading Bacterium Catenovulum sp. Strain DS-2, Isolated from Intestines of Haliotis diversicolor.</title>
        <authorList>
            <person name="Shan D."/>
            <person name="Li X."/>
            <person name="Gu Z."/>
            <person name="Wei G."/>
            <person name="Gao Z."/>
            <person name="Shao Z."/>
        </authorList>
    </citation>
    <scope>NUCLEOTIDE SEQUENCE [LARGE SCALE GENOMIC DNA]</scope>
    <source>
        <strain evidence="2 3">DS-2</strain>
    </source>
</reference>
<organism evidence="2 3">
    <name type="scientific">Catenovulum agarivorans DS-2</name>
    <dbReference type="NCBI Taxonomy" id="1328313"/>
    <lineage>
        <taxon>Bacteria</taxon>
        <taxon>Pseudomonadati</taxon>
        <taxon>Pseudomonadota</taxon>
        <taxon>Gammaproteobacteria</taxon>
        <taxon>Alteromonadales</taxon>
        <taxon>Alteromonadaceae</taxon>
        <taxon>Catenovulum</taxon>
    </lineage>
</organism>
<dbReference type="eggNOG" id="COG3012">
    <property type="taxonomic scope" value="Bacteria"/>
</dbReference>
<dbReference type="SUPFAM" id="SSF54427">
    <property type="entry name" value="NTF2-like"/>
    <property type="match status" value="1"/>
</dbReference>
<dbReference type="PATRIC" id="fig|1328313.3.peg.213"/>
<dbReference type="OrthoDB" id="21421at2"/>
<accession>W7QT92</accession>
<proteinExistence type="predicted"/>
<dbReference type="STRING" id="1328313.DS2_01010"/>
<dbReference type="InterPro" id="IPR032710">
    <property type="entry name" value="NTF2-like_dom_sf"/>
</dbReference>
<protein>
    <recommendedName>
        <fullName evidence="1">YchJ-like middle NTF2-like domain-containing protein</fullName>
    </recommendedName>
</protein>
<dbReference type="EMBL" id="ARZY01000001">
    <property type="protein sequence ID" value="EWH12257.1"/>
    <property type="molecule type" value="Genomic_DNA"/>
</dbReference>
<evidence type="ECO:0000313" key="2">
    <source>
        <dbReference type="EMBL" id="EWH12257.1"/>
    </source>
</evidence>
<feature type="domain" description="YchJ-like middle NTF2-like" evidence="1">
    <location>
        <begin position="34"/>
        <end position="131"/>
    </location>
</feature>
<dbReference type="Pfam" id="PF02810">
    <property type="entry name" value="SEC-C"/>
    <property type="match status" value="1"/>
</dbReference>
<name>W7QT92_9ALTE</name>
<dbReference type="NCBIfam" id="NF002486">
    <property type="entry name" value="PRK01752.1"/>
    <property type="match status" value="1"/>
</dbReference>
<dbReference type="Gene3D" id="3.10.450.50">
    <property type="match status" value="1"/>
</dbReference>
<dbReference type="Proteomes" id="UP000019276">
    <property type="component" value="Unassembled WGS sequence"/>
</dbReference>
<comment type="caution">
    <text evidence="2">The sequence shown here is derived from an EMBL/GenBank/DDBJ whole genome shotgun (WGS) entry which is preliminary data.</text>
</comment>
<dbReference type="SUPFAM" id="SSF103642">
    <property type="entry name" value="Sec-C motif"/>
    <property type="match status" value="1"/>
</dbReference>
<dbReference type="RefSeq" id="WP_035012718.1">
    <property type="nucleotide sequence ID" value="NZ_ARZY01000001.1"/>
</dbReference>
<dbReference type="InterPro" id="IPR048469">
    <property type="entry name" value="YchJ-like_M"/>
</dbReference>
<keyword evidence="3" id="KW-1185">Reference proteome</keyword>
<dbReference type="PANTHER" id="PTHR33747:SF1">
    <property type="entry name" value="ADENYLATE CYCLASE-ASSOCIATED CAP C-TERMINAL DOMAIN-CONTAINING PROTEIN"/>
    <property type="match status" value="1"/>
</dbReference>
<dbReference type="PANTHER" id="PTHR33747">
    <property type="entry name" value="UPF0225 PROTEIN SCO1677"/>
    <property type="match status" value="1"/>
</dbReference>